<feature type="region of interest" description="Disordered" evidence="2">
    <location>
        <begin position="102"/>
        <end position="121"/>
    </location>
</feature>
<dbReference type="OrthoDB" id="2122982at2759"/>
<sequence>MVDRTRVGQELREEFKVLGSTGNVYNVVIDKTPSCTCPDATKGNHCKHIIFVYLKVLNVSTASGLWYQKALLTSELQTIFDQAPPAPNSVAHQRVRDAYARATGKGPATSAKAQADNGKRRVPGPDDDCAVCYEGMHGLDQKELTWCQDCGNPVHNECFTQWAASQRGKCLTCVHCRAKWVLPVAGAASGSGAARSAEGYINLANVAGMDDVRDTSTYYQGPRRGERHYGYQDYY</sequence>
<evidence type="ECO:0000256" key="2">
    <source>
        <dbReference type="SAM" id="MobiDB-lite"/>
    </source>
</evidence>
<accession>A0A166S6U9</accession>
<dbReference type="Gene3D" id="3.30.40.10">
    <property type="entry name" value="Zinc/RING finger domain, C3HC4 (zinc finger)"/>
    <property type="match status" value="1"/>
</dbReference>
<dbReference type="SUPFAM" id="SSF57850">
    <property type="entry name" value="RING/U-box"/>
    <property type="match status" value="1"/>
</dbReference>
<dbReference type="EMBL" id="KV417500">
    <property type="protein sequence ID" value="KZP29081.1"/>
    <property type="molecule type" value="Genomic_DNA"/>
</dbReference>
<dbReference type="GO" id="GO:0008270">
    <property type="term" value="F:zinc ion binding"/>
    <property type="evidence" value="ECO:0007669"/>
    <property type="project" value="UniProtKB-KW"/>
</dbReference>
<keyword evidence="1" id="KW-0862">Zinc</keyword>
<evidence type="ECO:0000256" key="1">
    <source>
        <dbReference type="PROSITE-ProRule" id="PRU00325"/>
    </source>
</evidence>
<dbReference type="GO" id="GO:0061630">
    <property type="term" value="F:ubiquitin protein ligase activity"/>
    <property type="evidence" value="ECO:0007669"/>
    <property type="project" value="InterPro"/>
</dbReference>
<gene>
    <name evidence="4" type="ORF">FIBSPDRAFT_851927</name>
</gene>
<reference evidence="4 5" key="1">
    <citation type="journal article" date="2016" name="Mol. Biol. Evol.">
        <title>Comparative Genomics of Early-Diverging Mushroom-Forming Fungi Provides Insights into the Origins of Lignocellulose Decay Capabilities.</title>
        <authorList>
            <person name="Nagy L.G."/>
            <person name="Riley R."/>
            <person name="Tritt A."/>
            <person name="Adam C."/>
            <person name="Daum C."/>
            <person name="Floudas D."/>
            <person name="Sun H."/>
            <person name="Yadav J.S."/>
            <person name="Pangilinan J."/>
            <person name="Larsson K.H."/>
            <person name="Matsuura K."/>
            <person name="Barry K."/>
            <person name="Labutti K."/>
            <person name="Kuo R."/>
            <person name="Ohm R.A."/>
            <person name="Bhattacharya S.S."/>
            <person name="Shirouzu T."/>
            <person name="Yoshinaga Y."/>
            <person name="Martin F.M."/>
            <person name="Grigoriev I.V."/>
            <person name="Hibbett D.S."/>
        </authorList>
    </citation>
    <scope>NUCLEOTIDE SEQUENCE [LARGE SCALE GENOMIC DNA]</scope>
    <source>
        <strain evidence="4 5">CBS 109695</strain>
    </source>
</reference>
<dbReference type="InterPro" id="IPR039903">
    <property type="entry name" value="Zswim2"/>
</dbReference>
<evidence type="ECO:0000259" key="3">
    <source>
        <dbReference type="PROSITE" id="PS50966"/>
    </source>
</evidence>
<dbReference type="PANTHER" id="PTHR21540">
    <property type="entry name" value="RING FINGER AND SWIM DOMAIN-CONTAINING PROTEIN 2"/>
    <property type="match status" value="1"/>
</dbReference>
<evidence type="ECO:0000313" key="5">
    <source>
        <dbReference type="Proteomes" id="UP000076532"/>
    </source>
</evidence>
<keyword evidence="1" id="KW-0479">Metal-binding</keyword>
<organism evidence="4 5">
    <name type="scientific">Athelia psychrophila</name>
    <dbReference type="NCBI Taxonomy" id="1759441"/>
    <lineage>
        <taxon>Eukaryota</taxon>
        <taxon>Fungi</taxon>
        <taxon>Dikarya</taxon>
        <taxon>Basidiomycota</taxon>
        <taxon>Agaricomycotina</taxon>
        <taxon>Agaricomycetes</taxon>
        <taxon>Agaricomycetidae</taxon>
        <taxon>Atheliales</taxon>
        <taxon>Atheliaceae</taxon>
        <taxon>Athelia</taxon>
    </lineage>
</organism>
<dbReference type="InterPro" id="IPR007527">
    <property type="entry name" value="Znf_SWIM"/>
</dbReference>
<dbReference type="STRING" id="436010.A0A166S6U9"/>
<proteinExistence type="predicted"/>
<keyword evidence="5" id="KW-1185">Reference proteome</keyword>
<dbReference type="Pfam" id="PF04434">
    <property type="entry name" value="SWIM"/>
    <property type="match status" value="1"/>
</dbReference>
<protein>
    <recommendedName>
        <fullName evidence="3">SWIM-type domain-containing protein</fullName>
    </recommendedName>
</protein>
<dbReference type="PROSITE" id="PS50966">
    <property type="entry name" value="ZF_SWIM"/>
    <property type="match status" value="1"/>
</dbReference>
<keyword evidence="1" id="KW-0863">Zinc-finger</keyword>
<dbReference type="Proteomes" id="UP000076532">
    <property type="component" value="Unassembled WGS sequence"/>
</dbReference>
<feature type="domain" description="SWIM-type" evidence="3">
    <location>
        <begin position="25"/>
        <end position="57"/>
    </location>
</feature>
<dbReference type="InterPro" id="IPR013083">
    <property type="entry name" value="Znf_RING/FYVE/PHD"/>
</dbReference>
<dbReference type="PANTHER" id="PTHR21540:SF0">
    <property type="entry name" value="PHD FAMILY PROTEIN"/>
    <property type="match status" value="1"/>
</dbReference>
<name>A0A166S6U9_9AGAM</name>
<evidence type="ECO:0000313" key="4">
    <source>
        <dbReference type="EMBL" id="KZP29081.1"/>
    </source>
</evidence>
<dbReference type="AlphaFoldDB" id="A0A166S6U9"/>